<comment type="caution">
    <text evidence="1">The sequence shown here is derived from an EMBL/GenBank/DDBJ whole genome shotgun (WGS) entry which is preliminary data.</text>
</comment>
<reference evidence="1 2" key="1">
    <citation type="submission" date="2014-12" db="EMBL/GenBank/DDBJ databases">
        <title>Frankia sp. BMG5.1 draft genome.</title>
        <authorList>
            <person name="Gtari M."/>
            <person name="Ghodhbane-Gtari F."/>
            <person name="Nouioui I."/>
            <person name="Ktari A."/>
            <person name="Hezbri K."/>
            <person name="Mimouni W."/>
            <person name="Sbissi I."/>
            <person name="Ayari A."/>
            <person name="Yamanaka T."/>
            <person name="Normand P."/>
            <person name="Tisa L.S."/>
            <person name="Boudabous A."/>
        </authorList>
    </citation>
    <scope>NUCLEOTIDE SEQUENCE [LARGE SCALE GENOMIC DNA]</scope>
    <source>
        <strain evidence="1 2">BMG5.1</strain>
    </source>
</reference>
<dbReference type="EMBL" id="JWIO01000007">
    <property type="protein sequence ID" value="KLL12126.1"/>
    <property type="molecule type" value="Genomic_DNA"/>
</dbReference>
<proteinExistence type="predicted"/>
<organism evidence="1 2">
    <name type="scientific">Protofrankia coriariae</name>
    <dbReference type="NCBI Taxonomy" id="1562887"/>
    <lineage>
        <taxon>Bacteria</taxon>
        <taxon>Bacillati</taxon>
        <taxon>Actinomycetota</taxon>
        <taxon>Actinomycetes</taxon>
        <taxon>Frankiales</taxon>
        <taxon>Frankiaceae</taxon>
        <taxon>Protofrankia</taxon>
    </lineage>
</organism>
<protein>
    <submittedName>
        <fullName evidence="1">Uncharacterized protein</fullName>
    </submittedName>
</protein>
<evidence type="ECO:0000313" key="1">
    <source>
        <dbReference type="EMBL" id="KLL12126.1"/>
    </source>
</evidence>
<name>A0ABR5F5W6_9ACTN</name>
<dbReference type="Proteomes" id="UP000035425">
    <property type="component" value="Unassembled WGS sequence"/>
</dbReference>
<keyword evidence="2" id="KW-1185">Reference proteome</keyword>
<gene>
    <name evidence="1" type="ORF">FrCorBMG51_06615</name>
</gene>
<sequence>MDVTNRKWRAKPGVDALMEELRRLGYEYWEQIYDHHATGDPKERTPRGREDVWDDLKGVTKSLKALGVPGYYIMGNRGRLTRGDVERIMAEVS</sequence>
<accession>A0ABR5F5W6</accession>
<dbReference type="RefSeq" id="WP_047222218.1">
    <property type="nucleotide sequence ID" value="NZ_JWIO01000007.1"/>
</dbReference>
<evidence type="ECO:0000313" key="2">
    <source>
        <dbReference type="Proteomes" id="UP000035425"/>
    </source>
</evidence>